<evidence type="ECO:0000256" key="1">
    <source>
        <dbReference type="ARBA" id="ARBA00007613"/>
    </source>
</evidence>
<evidence type="ECO:0000313" key="3">
    <source>
        <dbReference type="EMBL" id="MBE8717850.1"/>
    </source>
</evidence>
<feature type="signal peptide" evidence="2">
    <location>
        <begin position="1"/>
        <end position="20"/>
    </location>
</feature>
<protein>
    <submittedName>
        <fullName evidence="3">TolC family protein</fullName>
    </submittedName>
</protein>
<gene>
    <name evidence="3" type="ORF">C4F51_11705</name>
</gene>
<sequence length="401" mass="45808">MRKWLLTGLCCASLLTQAHAQSLPETLSLDEWLELVAQHNTELQTGALHLDIARSQVSAARALPNPSVSYNREGSEEEYMIEQEIPLFGQRSRRIQTARSELAATHAQRDLTQLDVLHDAAARFMHLQIAQQRELQQQQLLEATEQATRVIEGQFEAGLRSEYDRIRMHIELTARQNALEESQIETRNTRMDLAELIAKPDWQPRAANNSIHSIKQLPAAVRPTSELPTVRMALAEESVNQQKLREAQREVWPAPSINVGTVRDDNMRENVIGVSMTLPLFDRNRGAISAARLEAREATLRRVETTHLSELQWQKAHQEWQQRQTMLVRFEQQILPALPRLRTMAEDAWRLGENSVLEMLDTLQQIADIQNDYLDLLEATSQAELDLQKAAGYLPAWKQAF</sequence>
<dbReference type="GO" id="GO:0015562">
    <property type="term" value="F:efflux transmembrane transporter activity"/>
    <property type="evidence" value="ECO:0007669"/>
    <property type="project" value="InterPro"/>
</dbReference>
<keyword evidence="2" id="KW-0732">Signal</keyword>
<reference evidence="3" key="1">
    <citation type="submission" date="2018-07" db="EMBL/GenBank/DDBJ databases">
        <title>Genome assembly of strain Ka43.</title>
        <authorList>
            <person name="Kukolya J."/>
            <person name="Nagy I."/>
            <person name="Horvath B."/>
            <person name="Toth A."/>
        </authorList>
    </citation>
    <scope>NUCLEOTIDE SEQUENCE</scope>
    <source>
        <strain evidence="3">KB43</strain>
    </source>
</reference>
<dbReference type="EMBL" id="PRDL01000001">
    <property type="protein sequence ID" value="MBE8717850.1"/>
    <property type="molecule type" value="Genomic_DNA"/>
</dbReference>
<feature type="chain" id="PRO_5037687859" evidence="2">
    <location>
        <begin position="21"/>
        <end position="401"/>
    </location>
</feature>
<dbReference type="PANTHER" id="PTHR30203">
    <property type="entry name" value="OUTER MEMBRANE CATION EFFLUX PROTEIN"/>
    <property type="match status" value="1"/>
</dbReference>
<dbReference type="InterPro" id="IPR003423">
    <property type="entry name" value="OMP_efflux"/>
</dbReference>
<comment type="caution">
    <text evidence="3">The sequence shown here is derived from an EMBL/GenBank/DDBJ whole genome shotgun (WGS) entry which is preliminary data.</text>
</comment>
<dbReference type="Proteomes" id="UP000652567">
    <property type="component" value="Unassembled WGS sequence"/>
</dbReference>
<dbReference type="RefSeq" id="WP_193909958.1">
    <property type="nucleotide sequence ID" value="NZ_PRDL01000001.1"/>
</dbReference>
<proteinExistence type="inferred from homology"/>
<accession>A0A928V329</accession>
<keyword evidence="4" id="KW-1185">Reference proteome</keyword>
<evidence type="ECO:0000313" key="4">
    <source>
        <dbReference type="Proteomes" id="UP000652567"/>
    </source>
</evidence>
<dbReference type="PANTHER" id="PTHR30203:SF24">
    <property type="entry name" value="BLR4935 PROTEIN"/>
    <property type="match status" value="1"/>
</dbReference>
<dbReference type="Gene3D" id="1.20.1600.10">
    <property type="entry name" value="Outer membrane efflux proteins (OEP)"/>
    <property type="match status" value="1"/>
</dbReference>
<dbReference type="SUPFAM" id="SSF56954">
    <property type="entry name" value="Outer membrane efflux proteins (OEP)"/>
    <property type="match status" value="1"/>
</dbReference>
<evidence type="ECO:0000256" key="2">
    <source>
        <dbReference type="SAM" id="SignalP"/>
    </source>
</evidence>
<dbReference type="Pfam" id="PF02321">
    <property type="entry name" value="OEP"/>
    <property type="match status" value="2"/>
</dbReference>
<dbReference type="AlphaFoldDB" id="A0A928V329"/>
<comment type="similarity">
    <text evidence="1">Belongs to the outer membrane factor (OMF) (TC 1.B.17) family.</text>
</comment>
<dbReference type="InterPro" id="IPR010131">
    <property type="entry name" value="MdtP/NodT-like"/>
</dbReference>
<organism evidence="3 4">
    <name type="scientific">Cellvibrio polysaccharolyticus</name>
    <dbReference type="NCBI Taxonomy" id="2082724"/>
    <lineage>
        <taxon>Bacteria</taxon>
        <taxon>Pseudomonadati</taxon>
        <taxon>Pseudomonadota</taxon>
        <taxon>Gammaproteobacteria</taxon>
        <taxon>Cellvibrionales</taxon>
        <taxon>Cellvibrionaceae</taxon>
        <taxon>Cellvibrio</taxon>
    </lineage>
</organism>
<name>A0A928V329_9GAMM</name>